<dbReference type="EMBL" id="LT629736">
    <property type="protein sequence ID" value="SDS76067.1"/>
    <property type="molecule type" value="Genomic_DNA"/>
</dbReference>
<dbReference type="Proteomes" id="UP000243207">
    <property type="component" value="Chromosome I"/>
</dbReference>
<dbReference type="InterPro" id="IPR006439">
    <property type="entry name" value="HAD-SF_hydro_IA"/>
</dbReference>
<dbReference type="PANTHER" id="PTHR43885">
    <property type="entry name" value="HALOACID DEHALOGENASE-LIKE HYDROLASE"/>
    <property type="match status" value="1"/>
</dbReference>
<dbReference type="SFLD" id="SFLDG01129">
    <property type="entry name" value="C1.5:_HAD__Beta-PGM__Phosphata"/>
    <property type="match status" value="1"/>
</dbReference>
<dbReference type="AlphaFoldDB" id="A0A1H1UU89"/>
<proteinExistence type="predicted"/>
<dbReference type="Gene3D" id="1.10.260.80">
    <property type="match status" value="1"/>
</dbReference>
<accession>A0A1H1UU89</accession>
<dbReference type="OrthoDB" id="5623813at2"/>
<evidence type="ECO:0000313" key="1">
    <source>
        <dbReference type="EMBL" id="SDS76067.1"/>
    </source>
</evidence>
<evidence type="ECO:0000313" key="2">
    <source>
        <dbReference type="Proteomes" id="UP000243207"/>
    </source>
</evidence>
<sequence length="203" mass="22324">MDGIRGWVFDLDGTLTIAQHDFPAIRRELGIPANDDILTYIAALPEPGRSDLSARLDAIEHRLAEAVQPALGAAQLIRFLRDRGDRLGILTRNLRSVAFSSLRALGVADCFNEEDVLGRKDALPKPDPDGILQLTQRWQLNRAEVVMVGDFRFDLEAGRAAGCRTCLILPQNSWPDLADWHMPDCRSVLNSLSPGLGSDRTAG</sequence>
<dbReference type="SFLD" id="SFLDS00003">
    <property type="entry name" value="Haloacid_Dehalogenase"/>
    <property type="match status" value="1"/>
</dbReference>
<dbReference type="PANTHER" id="PTHR43885:SF1">
    <property type="entry name" value="SUPERFAMILY HYDROLASE, PUTATIVE (AFU_ORTHOLOGUE AFUA_4G13290)-RELATED"/>
    <property type="match status" value="1"/>
</dbReference>
<keyword evidence="2" id="KW-1185">Reference proteome</keyword>
<dbReference type="STRING" id="487184.SAMN05216421_2141"/>
<dbReference type="Pfam" id="PF00702">
    <property type="entry name" value="Hydrolase"/>
    <property type="match status" value="1"/>
</dbReference>
<dbReference type="RefSeq" id="WP_093394338.1">
    <property type="nucleotide sequence ID" value="NZ_LT629736.1"/>
</dbReference>
<gene>
    <name evidence="1" type="ORF">SAMN05216421_2141</name>
</gene>
<dbReference type="InterPro" id="IPR023214">
    <property type="entry name" value="HAD_sf"/>
</dbReference>
<protein>
    <submittedName>
        <fullName evidence="1">Haloacid dehalogenase superfamily, subfamily IA, variant 3 with third motif having DD or ED</fullName>
    </submittedName>
</protein>
<name>A0A1H1UU89_9GAMM</name>
<reference evidence="2" key="1">
    <citation type="submission" date="2016-10" db="EMBL/GenBank/DDBJ databases">
        <authorList>
            <person name="Varghese N."/>
            <person name="Submissions S."/>
        </authorList>
    </citation>
    <scope>NUCLEOTIDE SEQUENCE [LARGE SCALE GENOMIC DNA]</scope>
    <source>
        <strain evidence="2">NRRL B-51270</strain>
    </source>
</reference>
<dbReference type="SUPFAM" id="SSF56784">
    <property type="entry name" value="HAD-like"/>
    <property type="match status" value="1"/>
</dbReference>
<dbReference type="NCBIfam" id="TIGR01509">
    <property type="entry name" value="HAD-SF-IA-v3"/>
    <property type="match status" value="1"/>
</dbReference>
<dbReference type="InterPro" id="IPR036412">
    <property type="entry name" value="HAD-like_sf"/>
</dbReference>
<dbReference type="Gene3D" id="3.40.50.1000">
    <property type="entry name" value="HAD superfamily/HAD-like"/>
    <property type="match status" value="1"/>
</dbReference>
<organism evidence="1 2">
    <name type="scientific">Halopseudomonas xinjiangensis</name>
    <dbReference type="NCBI Taxonomy" id="487184"/>
    <lineage>
        <taxon>Bacteria</taxon>
        <taxon>Pseudomonadati</taxon>
        <taxon>Pseudomonadota</taxon>
        <taxon>Gammaproteobacteria</taxon>
        <taxon>Pseudomonadales</taxon>
        <taxon>Pseudomonadaceae</taxon>
        <taxon>Halopseudomonas</taxon>
    </lineage>
</organism>